<protein>
    <submittedName>
        <fullName evidence="2">Uncharacterized protein</fullName>
    </submittedName>
</protein>
<reference evidence="3" key="2">
    <citation type="submission" date="2024-04" db="EMBL/GenBank/DDBJ databases">
        <authorList>
            <person name="Chen Y."/>
            <person name="Shah S."/>
            <person name="Dougan E. K."/>
            <person name="Thang M."/>
            <person name="Chan C."/>
        </authorList>
    </citation>
    <scope>NUCLEOTIDE SEQUENCE [LARGE SCALE GENOMIC DNA]</scope>
</reference>
<evidence type="ECO:0000313" key="4">
    <source>
        <dbReference type="Proteomes" id="UP001152797"/>
    </source>
</evidence>
<keyword evidence="4" id="KW-1185">Reference proteome</keyword>
<feature type="region of interest" description="Disordered" evidence="1">
    <location>
        <begin position="449"/>
        <end position="470"/>
    </location>
</feature>
<name>A0A9P1DEV4_9DINO</name>
<evidence type="ECO:0000256" key="1">
    <source>
        <dbReference type="SAM" id="MobiDB-lite"/>
    </source>
</evidence>
<feature type="compositionally biased region" description="Acidic residues" evidence="1">
    <location>
        <begin position="354"/>
        <end position="363"/>
    </location>
</feature>
<dbReference type="Proteomes" id="UP001152797">
    <property type="component" value="Unassembled WGS sequence"/>
</dbReference>
<reference evidence="2" key="1">
    <citation type="submission" date="2022-10" db="EMBL/GenBank/DDBJ databases">
        <authorList>
            <person name="Chen Y."/>
            <person name="Dougan E. K."/>
            <person name="Chan C."/>
            <person name="Rhodes N."/>
            <person name="Thang M."/>
        </authorList>
    </citation>
    <scope>NUCLEOTIDE SEQUENCE</scope>
</reference>
<evidence type="ECO:0000313" key="3">
    <source>
        <dbReference type="EMBL" id="CAL1162128.1"/>
    </source>
</evidence>
<dbReference type="EMBL" id="CAMXCT010004368">
    <property type="protein sequence ID" value="CAI4008753.1"/>
    <property type="molecule type" value="Genomic_DNA"/>
</dbReference>
<feature type="region of interest" description="Disordered" evidence="1">
    <location>
        <begin position="376"/>
        <end position="427"/>
    </location>
</feature>
<dbReference type="EMBL" id="CAMXCT030004368">
    <property type="protein sequence ID" value="CAL4796065.1"/>
    <property type="molecule type" value="Genomic_DNA"/>
</dbReference>
<gene>
    <name evidence="2" type="ORF">C1SCF055_LOCUS34160</name>
</gene>
<feature type="compositionally biased region" description="Basic and acidic residues" evidence="1">
    <location>
        <begin position="312"/>
        <end position="336"/>
    </location>
</feature>
<dbReference type="EMBL" id="CAMXCT020004368">
    <property type="protein sequence ID" value="CAL1162128.1"/>
    <property type="molecule type" value="Genomic_DNA"/>
</dbReference>
<sequence>MEVELQQQDPLEDVPESVVADDVMDNPMNQDQDIERNGKQNMCSVQGMLLDPQINLKLSVEATRKLLNRKPEGRPKPLLRLVCKGCGLSTHDPDPIVGDDWLEWSSGYYKLTSRMRQLGVSVEQPTGDLCKCCSETGRRAYPKMKREALISSLEAGGNFLVEFSESRSSYIEEVKERLLTGNMRVKKRCKTIKKDDVAGVSNKVKGTFMELEKYKKEFGSPSKNGLGHVVTKTTNPLTCQPVEAVFVPKLKAGMWNGEISNHSFVTSSQVVDDDCNALRKNQLQSSLDQEQKALMDSYSTKGVAAASSLAESRQKLEEEAAAAEAKRKAMAEGNKEDDGEDDENEPKRMKCNGEEEDEQDDIDEDAEVMYMQALQDKDEDNDAPMFGDGSGDEGDKCEHKNKKQKVATIKGSSSSGAKPAQVKMQSVASSPKSQAVVVPLNLKPSAVPVLSTPTAPKTHETSVPMAAGKKQPVPFAPGDHTTWSKCDLISSLEISSEHGGKIFAPPSLKTYQKNANNVAKWRVEVAKQKPWLMIFESLFASDQGIRVTEQQAKTALTQAKKVNNKVDKRLGYETANNGELTFHERVCHLKEALQATKEFRSKALGSAKGGPIAPDVLEKDISQIKKPLQELVPDLNPAFPLHWVQAWVTAACQPNLSDDVPITDEATARACASQLYLFDTLLKSGDHDGPAADNAYGRMTDFFFFCPGSLQDEKICRLQSKFIGKLLMKAFAAKLSLEEAVNVLKACLPENPVPLTLDALTSMVLDKAMAEALWVLYQMLHGAVTEELMEQAKTKLTREEFVSCHRPLYRLVQMSQYKRSVHSCHQKLSLVQLDRAAGEKAEMLKEKMSQISELPVKLKADLESGNIAFLAILDALEKVVGVKTDAAALPSDVGSMFYEQRSQIMESIEKELLPELQDLLSTTFLHFLQKICGFLEGSDWQEPVHAELSSSGISTFSAKVKGGPPVLGPGKYACREVLGCCSFSLRSLAVYIADLCEWLMLHRTLEGKTPSSPFVGEIECVSFAEAILDSHRCNKDIAEASATLRTTVKTKTEELAVNVLRQKPESKHILLTLKPWVSEMEEDGAKQLYSDLLAEIRKKEQDELSGDGSNALGGAFSKAFGNMEELLGPECHLLQHLTGASLEKLVAELGAMKSLGACYKDLAKQIASVDKSLAGLDQVNQAVKMEECAKLLLACQSGLMAVNSGSAQKASDFQKRLAERDLSLELLPTSLQEAVTKLALSAEDDSNAK</sequence>
<comment type="caution">
    <text evidence="2">The sequence shown here is derived from an EMBL/GenBank/DDBJ whole genome shotgun (WGS) entry which is preliminary data.</text>
</comment>
<proteinExistence type="predicted"/>
<feature type="region of interest" description="Disordered" evidence="1">
    <location>
        <begin position="309"/>
        <end position="363"/>
    </location>
</feature>
<dbReference type="AlphaFoldDB" id="A0A9P1DEV4"/>
<organism evidence="2">
    <name type="scientific">Cladocopium goreaui</name>
    <dbReference type="NCBI Taxonomy" id="2562237"/>
    <lineage>
        <taxon>Eukaryota</taxon>
        <taxon>Sar</taxon>
        <taxon>Alveolata</taxon>
        <taxon>Dinophyceae</taxon>
        <taxon>Suessiales</taxon>
        <taxon>Symbiodiniaceae</taxon>
        <taxon>Cladocopium</taxon>
    </lineage>
</organism>
<evidence type="ECO:0000313" key="2">
    <source>
        <dbReference type="EMBL" id="CAI4008753.1"/>
    </source>
</evidence>
<accession>A0A9P1DEV4</accession>